<gene>
    <name evidence="2" type="ORF">Q9291_10550</name>
</gene>
<dbReference type="InterPro" id="IPR038607">
    <property type="entry name" value="PhoD-like_sf"/>
</dbReference>
<dbReference type="PANTHER" id="PTHR46689">
    <property type="entry name" value="MEMBRANE PROTEIN, PUTATIVE-RELATED"/>
    <property type="match status" value="1"/>
</dbReference>
<dbReference type="RefSeq" id="WP_306390009.1">
    <property type="nucleotide sequence ID" value="NZ_JAVCAP010000021.1"/>
</dbReference>
<dbReference type="GO" id="GO:0004035">
    <property type="term" value="F:alkaline phosphatase activity"/>
    <property type="evidence" value="ECO:0007669"/>
    <property type="project" value="UniProtKB-EC"/>
</dbReference>
<dbReference type="InterPro" id="IPR043904">
    <property type="entry name" value="PhoD_2-like"/>
</dbReference>
<sequence length="547" mass="61486">MSSANIALGPLLGLEGEAAGNTCYSICFLSEDKVASALLECSMSGHTQQVPFKLLSQLNRGKFWRAEIILPPSTHDQTCTYRILIDQQTASYIADRTHNISSWTFFYPASNSQIQLAFASCNGFSSDKVRAQHPAPTDFMWQRMWQEHHKRMEELPYSEVMNAPYAALLLGGDQIYADSIFNLKQPLYAWSKKPLAAQKAATVSNTLKQKIDTFYLETYLRSWTESTPLRACLASIPNVMMWDDHDIVDGWGSQPCQLESCPTYQALFQSAQKYFTLFQLRGLSNRALQEATPSPAHFGMTLRFRDYALLVMDNRSQRSLINIMGSGKQAFVQALATLATDWKSGQKMLVLSGVPFLYRHFSESDTNIKLSIQFDAYDDMADHWRFSTHYDEMCSILHHLLAFQTRLQPTTPVSIFIISGDVHVAGSGTFREKFGTGSITQLISSGIVHPPPVNAEQSIIRLASSVHQPDIDLGGGKVLAATVRTDAAQNTFLFHRNYACMHESSDRKVWVNWHYETITFANPNALTERTPAWAPPKLGYQVLSLPY</sequence>
<evidence type="ECO:0000313" key="3">
    <source>
        <dbReference type="Proteomes" id="UP001225906"/>
    </source>
</evidence>
<organism evidence="2 3">
    <name type="scientific">Methylophilus aquaticus</name>
    <dbReference type="NCBI Taxonomy" id="1971610"/>
    <lineage>
        <taxon>Bacteria</taxon>
        <taxon>Pseudomonadati</taxon>
        <taxon>Pseudomonadota</taxon>
        <taxon>Betaproteobacteria</taxon>
        <taxon>Nitrosomonadales</taxon>
        <taxon>Methylophilaceae</taxon>
        <taxon>Methylophilus</taxon>
    </lineage>
</organism>
<dbReference type="Gene3D" id="3.60.21.70">
    <property type="entry name" value="PhoD-like phosphatase"/>
    <property type="match status" value="1"/>
</dbReference>
<evidence type="ECO:0000313" key="2">
    <source>
        <dbReference type="EMBL" id="MDP8568288.1"/>
    </source>
</evidence>
<keyword evidence="2" id="KW-0378">Hydrolase</keyword>
<comment type="caution">
    <text evidence="2">The sequence shown here is derived from an EMBL/GenBank/DDBJ whole genome shotgun (WGS) entry which is preliminary data.</text>
</comment>
<dbReference type="InterPro" id="IPR018946">
    <property type="entry name" value="PhoD-like_MPP"/>
</dbReference>
<dbReference type="EMBL" id="JAVCAP010000021">
    <property type="protein sequence ID" value="MDP8568288.1"/>
    <property type="molecule type" value="Genomic_DNA"/>
</dbReference>
<dbReference type="Pfam" id="PF19050">
    <property type="entry name" value="PhoD_2"/>
    <property type="match status" value="1"/>
</dbReference>
<dbReference type="EC" id="3.1.3.1" evidence="2"/>
<dbReference type="PANTHER" id="PTHR46689:SF1">
    <property type="entry name" value="PHOD-LIKE PHOSPHATASE DOMAIN-CONTAINING PROTEIN"/>
    <property type="match status" value="1"/>
</dbReference>
<name>A0ABT9JUL3_9PROT</name>
<reference evidence="3" key="1">
    <citation type="journal article" date="2019" name="Int. J. Syst. Evol. Microbiol.">
        <title>The Global Catalogue of Microorganisms (GCM) 10K type strain sequencing project: providing services to taxonomists for standard genome sequencing and annotation.</title>
        <authorList>
            <consortium name="The Broad Institute Genomics Platform"/>
            <consortium name="The Broad Institute Genome Sequencing Center for Infectious Disease"/>
            <person name="Wu L."/>
            <person name="Ma J."/>
        </authorList>
    </citation>
    <scope>NUCLEOTIDE SEQUENCE [LARGE SCALE GENOMIC DNA]</scope>
    <source>
        <strain evidence="3">VKM B-3159</strain>
    </source>
</reference>
<proteinExistence type="predicted"/>
<protein>
    <submittedName>
        <fullName evidence="2">Alkaline phosphatase D family protein</fullName>
        <ecNumber evidence="2">3.1.3.1</ecNumber>
    </submittedName>
</protein>
<keyword evidence="3" id="KW-1185">Reference proteome</keyword>
<feature type="domain" description="PhoD-like phosphatase" evidence="1">
    <location>
        <begin position="138"/>
        <end position="363"/>
    </location>
</feature>
<dbReference type="Proteomes" id="UP001225906">
    <property type="component" value="Unassembled WGS sequence"/>
</dbReference>
<accession>A0ABT9JUL3</accession>
<dbReference type="CDD" id="cd07389">
    <property type="entry name" value="MPP_PhoD"/>
    <property type="match status" value="1"/>
</dbReference>
<evidence type="ECO:0000259" key="1">
    <source>
        <dbReference type="Pfam" id="PF19050"/>
    </source>
</evidence>